<proteinExistence type="predicted"/>
<dbReference type="EMBL" id="HAHL01000090">
    <property type="protein sequence ID" value="SNX33530.1"/>
    <property type="molecule type" value="Transcribed_RNA"/>
</dbReference>
<evidence type="ECO:0000256" key="1">
    <source>
        <dbReference type="SAM" id="SignalP"/>
    </source>
</evidence>
<reference evidence="3" key="2">
    <citation type="submission" date="2019-05" db="EMBL/GenBank/DDBJ databases">
        <title>Unravelling the molecular evolution of spider venoms.</title>
        <authorList>
            <person name="Pineda S."/>
        </authorList>
    </citation>
    <scope>NUCLEOTIDE SEQUENCE</scope>
</reference>
<protein>
    <submittedName>
        <fullName evidence="2">U43-Liphistoxin-Lsp1a_1</fullName>
    </submittedName>
    <submittedName>
        <fullName evidence="3">U66-Liphistoxin-Lsp1a_1</fullName>
    </submittedName>
</protein>
<dbReference type="EMBL" id="HAHL01000231">
    <property type="protein sequence ID" value="SNX34870.1"/>
    <property type="molecule type" value="Transcribed_RNA"/>
</dbReference>
<reference evidence="3" key="1">
    <citation type="submission" date="2017-05" db="EMBL/GenBank/DDBJ databases">
        <authorList>
            <person name="QRISCLOUD D."/>
        </authorList>
    </citation>
    <scope>NUCLEOTIDE SEQUENCE</scope>
</reference>
<feature type="chain" id="PRO_5036357449" evidence="1">
    <location>
        <begin position="21"/>
        <end position="106"/>
    </location>
</feature>
<evidence type="ECO:0000313" key="3">
    <source>
        <dbReference type="EMBL" id="SNX34870.1"/>
    </source>
</evidence>
<evidence type="ECO:0000313" key="2">
    <source>
        <dbReference type="EMBL" id="SNX32756.1"/>
    </source>
</evidence>
<organism evidence="3">
    <name type="scientific">Liphistius sp. SGP-2016</name>
    <dbReference type="NCBI Taxonomy" id="1905180"/>
    <lineage>
        <taxon>Eukaryota</taxon>
        <taxon>Metazoa</taxon>
        <taxon>Ecdysozoa</taxon>
        <taxon>Arthropoda</taxon>
        <taxon>Chelicerata</taxon>
        <taxon>Arachnida</taxon>
        <taxon>Araneae</taxon>
        <taxon>Mesothelae</taxon>
        <taxon>Liphistiidae</taxon>
        <taxon>Liphistius</taxon>
    </lineage>
</organism>
<feature type="signal peptide" evidence="1">
    <location>
        <begin position="1"/>
        <end position="20"/>
    </location>
</feature>
<name>A0A4Q8K6B4_9ARAC</name>
<dbReference type="EMBL" id="HAHK01000080">
    <property type="protein sequence ID" value="SNX33431.1"/>
    <property type="molecule type" value="Transcribed_RNA"/>
</dbReference>
<dbReference type="EMBL" id="HAHK01000010">
    <property type="protein sequence ID" value="SNX32756.1"/>
    <property type="molecule type" value="Transcribed_RNA"/>
</dbReference>
<keyword evidence="1" id="KW-0732">Signal</keyword>
<accession>A0A4Q8K6B4</accession>
<dbReference type="AlphaFoldDB" id="A0A4Q8K6B4"/>
<sequence>MRCLILIAAVVLAVAITVDAGCEHCGEDECCLKLLFGLLEKCAPLVAEENELCNLKALGSIKIFSGHCPCAKGFICHPNTDLWLIKWGKCKKEKKDGDSGKEGEGK</sequence>
<dbReference type="Gene3D" id="2.10.80.10">
    <property type="entry name" value="Lipase, subunit A"/>
    <property type="match status" value="1"/>
</dbReference>